<evidence type="ECO:0000256" key="1">
    <source>
        <dbReference type="SAM" id="SignalP"/>
    </source>
</evidence>
<protein>
    <submittedName>
        <fullName evidence="2">Uncharacterized protein</fullName>
    </submittedName>
</protein>
<accession>A0AAP5UD85</accession>
<gene>
    <name evidence="2" type="ORF">P7I04_05010</name>
</gene>
<dbReference type="RefSeq" id="WP_311802564.1">
    <property type="nucleotide sequence ID" value="NZ_JARQCI010000004.1"/>
</dbReference>
<reference evidence="2" key="1">
    <citation type="submission" date="2023-03" db="EMBL/GenBank/DDBJ databases">
        <authorList>
            <person name="Shen W."/>
            <person name="Cai J."/>
        </authorList>
    </citation>
    <scope>NUCLEOTIDE SEQUENCE</scope>
    <source>
        <strain evidence="2">Y37</strain>
    </source>
</reference>
<evidence type="ECO:0000313" key="3">
    <source>
        <dbReference type="Proteomes" id="UP001250218"/>
    </source>
</evidence>
<feature type="signal peptide" evidence="1">
    <location>
        <begin position="1"/>
        <end position="25"/>
    </location>
</feature>
<keyword evidence="1" id="KW-0732">Signal</keyword>
<proteinExistence type="predicted"/>
<dbReference type="EMBL" id="JARQDL010000004">
    <property type="protein sequence ID" value="MDT2945399.1"/>
    <property type="molecule type" value="Genomic_DNA"/>
</dbReference>
<feature type="chain" id="PRO_5042976676" evidence="1">
    <location>
        <begin position="26"/>
        <end position="278"/>
    </location>
</feature>
<organism evidence="2 3">
    <name type="scientific">Lactococcus lactis</name>
    <dbReference type="NCBI Taxonomy" id="1358"/>
    <lineage>
        <taxon>Bacteria</taxon>
        <taxon>Bacillati</taxon>
        <taxon>Bacillota</taxon>
        <taxon>Bacilli</taxon>
        <taxon>Lactobacillales</taxon>
        <taxon>Streptococcaceae</taxon>
        <taxon>Lactococcus</taxon>
    </lineage>
</organism>
<comment type="caution">
    <text evidence="2">The sequence shown here is derived from an EMBL/GenBank/DDBJ whole genome shotgun (WGS) entry which is preliminary data.</text>
</comment>
<sequence length="278" mass="28467">MKTIQTKVFVASATTLLLATTVAGATLQAYQVTNSSLPKVSQSISADSVIKNAHALVVNENGRPVVQSLDSDVSTSATDEGKAYEDILNSDDTTATTQTVKGAEVTTVINDDDNTVGAFSVKNTDDGTSVSVVNDGTSITIAKTTVDSTGQAQTEEQTVPIDNTTGVAQALAWTSWGYTNVAIGTHAFAAAVNAIVGAAAGAAIAAVLPGAVAAAFGISMTAARFIIGGASGFSLNYVSSYFDVGAKLASSLDKNKNGWIGIYYRHNPSTGAAQWKTQ</sequence>
<dbReference type="AlphaFoldDB" id="A0AAP5UD85"/>
<dbReference type="Proteomes" id="UP001250218">
    <property type="component" value="Unassembled WGS sequence"/>
</dbReference>
<name>A0AAP5UD85_9LACT</name>
<evidence type="ECO:0000313" key="2">
    <source>
        <dbReference type="EMBL" id="MDT2945399.1"/>
    </source>
</evidence>